<sequence length="576" mass="65226">MLDEAWKEILSNLPPSMQDRKNSGDAPKLGYLTPEQEELLRLVENIAPANNPPCQPQETGLLEEWAGSLSQSIKDVDRDIEVACRQVWSLMARRHSLLNAMARQHVKLSAIRRLPPEILQEIFHCSLDDDSMFFACGERHMWTTVWHISQVCSSWRTVSVGFAPLWSCLGCINLASAFKMRDPVALLQLFIDRAGPSQDISFELFPFVRYDDGLAAPTRAQANEFYTRLMSVLLPRISQWSSVDLSGYFPLANVARLLEESGAPRLSSLKFERDEGPDSVAFDFSALRSLRHVEQGGYLTQDLILPWATLKSYRRHDETTTNPSDEVIHVLSRALSLETLDLSGFGSGGPSSSDFRLSHTQLVELKVGNSDVLRYISVPSLKKLEIRTNNVGRHEIAGWIFQNPCIQLGPFITASKCSLTHLVFYDCFFEDDFVELLAEQTPNLESLCLRYMEYPDFDDGRTERALEELVTRMSDLVEDGEVDGLVVEDITIDTPPILPAKHSFAILPRLKKLTIMGNKKYGSMAYLGPCFIKMMSVRRRHSELKVSLSFNRSEEAMPFATKLWLRKHAINVAECW</sequence>
<keyword evidence="2" id="KW-1185">Reference proteome</keyword>
<accession>A0A0D7BH96</accession>
<dbReference type="Gene3D" id="3.80.10.10">
    <property type="entry name" value="Ribonuclease Inhibitor"/>
    <property type="match status" value="1"/>
</dbReference>
<dbReference type="AlphaFoldDB" id="A0A0D7BH96"/>
<reference evidence="1 2" key="1">
    <citation type="journal article" date="2015" name="Fungal Genet. Biol.">
        <title>Evolution of novel wood decay mechanisms in Agaricales revealed by the genome sequences of Fistulina hepatica and Cylindrobasidium torrendii.</title>
        <authorList>
            <person name="Floudas D."/>
            <person name="Held B.W."/>
            <person name="Riley R."/>
            <person name="Nagy L.G."/>
            <person name="Koehler G."/>
            <person name="Ransdell A.S."/>
            <person name="Younus H."/>
            <person name="Chow J."/>
            <person name="Chiniquy J."/>
            <person name="Lipzen A."/>
            <person name="Tritt A."/>
            <person name="Sun H."/>
            <person name="Haridas S."/>
            <person name="LaButti K."/>
            <person name="Ohm R.A."/>
            <person name="Kues U."/>
            <person name="Blanchette R.A."/>
            <person name="Grigoriev I.V."/>
            <person name="Minto R.E."/>
            <person name="Hibbett D.S."/>
        </authorList>
    </citation>
    <scope>NUCLEOTIDE SEQUENCE [LARGE SCALE GENOMIC DNA]</scope>
    <source>
        <strain evidence="1 2">FP15055 ss-10</strain>
    </source>
</reference>
<dbReference type="InterPro" id="IPR032675">
    <property type="entry name" value="LRR_dom_sf"/>
</dbReference>
<name>A0A0D7BH96_9AGAR</name>
<evidence type="ECO:0000313" key="1">
    <source>
        <dbReference type="EMBL" id="KIY69021.1"/>
    </source>
</evidence>
<dbReference type="OrthoDB" id="3365698at2759"/>
<proteinExistence type="predicted"/>
<gene>
    <name evidence="1" type="ORF">CYLTODRAFT_442991</name>
</gene>
<dbReference type="SUPFAM" id="SSF52047">
    <property type="entry name" value="RNI-like"/>
    <property type="match status" value="1"/>
</dbReference>
<dbReference type="EMBL" id="KN880492">
    <property type="protein sequence ID" value="KIY69021.1"/>
    <property type="molecule type" value="Genomic_DNA"/>
</dbReference>
<protein>
    <submittedName>
        <fullName evidence="1">Uncharacterized protein</fullName>
    </submittedName>
</protein>
<evidence type="ECO:0000313" key="2">
    <source>
        <dbReference type="Proteomes" id="UP000054007"/>
    </source>
</evidence>
<dbReference type="Proteomes" id="UP000054007">
    <property type="component" value="Unassembled WGS sequence"/>
</dbReference>
<organism evidence="1 2">
    <name type="scientific">Cylindrobasidium torrendii FP15055 ss-10</name>
    <dbReference type="NCBI Taxonomy" id="1314674"/>
    <lineage>
        <taxon>Eukaryota</taxon>
        <taxon>Fungi</taxon>
        <taxon>Dikarya</taxon>
        <taxon>Basidiomycota</taxon>
        <taxon>Agaricomycotina</taxon>
        <taxon>Agaricomycetes</taxon>
        <taxon>Agaricomycetidae</taxon>
        <taxon>Agaricales</taxon>
        <taxon>Marasmiineae</taxon>
        <taxon>Physalacriaceae</taxon>
        <taxon>Cylindrobasidium</taxon>
    </lineage>
</organism>
<dbReference type="STRING" id="1314674.A0A0D7BH96"/>